<keyword evidence="8" id="KW-0670">Pyruvate</keyword>
<dbReference type="EMBL" id="FQZT01000003">
    <property type="protein sequence ID" value="SHI90195.1"/>
    <property type="molecule type" value="Genomic_DNA"/>
</dbReference>
<dbReference type="SFLD" id="SFLDG01101">
    <property type="entry name" value="Uncharacterised_Radical_SAM_Su"/>
    <property type="match status" value="1"/>
</dbReference>
<dbReference type="SFLD" id="SFLDS00029">
    <property type="entry name" value="Radical_SAM"/>
    <property type="match status" value="1"/>
</dbReference>
<dbReference type="InterPro" id="IPR006638">
    <property type="entry name" value="Elp3/MiaA/NifB-like_rSAM"/>
</dbReference>
<dbReference type="GO" id="GO:0051539">
    <property type="term" value="F:4 iron, 4 sulfur cluster binding"/>
    <property type="evidence" value="ECO:0007669"/>
    <property type="project" value="UniProtKB-KW"/>
</dbReference>
<evidence type="ECO:0000313" key="9">
    <source>
        <dbReference type="Proteomes" id="UP000184171"/>
    </source>
</evidence>
<dbReference type="PROSITE" id="PS51918">
    <property type="entry name" value="RADICAL_SAM"/>
    <property type="match status" value="1"/>
</dbReference>
<dbReference type="InterPro" id="IPR027596">
    <property type="entry name" value="AmmeMemoSam_rS"/>
</dbReference>
<name>A0A1M6EXN9_MALRU</name>
<accession>A0A1M6EXN9</accession>
<evidence type="ECO:0000256" key="6">
    <source>
        <dbReference type="PIRSR" id="PIRSR004869-50"/>
    </source>
</evidence>
<keyword evidence="1" id="KW-0004">4Fe-4S</keyword>
<dbReference type="InterPro" id="IPR058240">
    <property type="entry name" value="rSAM_sf"/>
</dbReference>
<evidence type="ECO:0000256" key="2">
    <source>
        <dbReference type="ARBA" id="ARBA00022691"/>
    </source>
</evidence>
<dbReference type="SMART" id="SM00729">
    <property type="entry name" value="Elp3"/>
    <property type="match status" value="1"/>
</dbReference>
<keyword evidence="8" id="KW-0456">Lyase</keyword>
<dbReference type="SUPFAM" id="SSF102114">
    <property type="entry name" value="Radical SAM enzymes"/>
    <property type="match status" value="1"/>
</dbReference>
<keyword evidence="9" id="KW-1185">Reference proteome</keyword>
<dbReference type="RefSeq" id="WP_072906449.1">
    <property type="nucleotide sequence ID" value="NZ_FQZT01000003.1"/>
</dbReference>
<evidence type="ECO:0000256" key="1">
    <source>
        <dbReference type="ARBA" id="ARBA00022485"/>
    </source>
</evidence>
<gene>
    <name evidence="8" type="ORF">SAMN02745165_01075</name>
</gene>
<dbReference type="GO" id="GO:0046872">
    <property type="term" value="F:metal ion binding"/>
    <property type="evidence" value="ECO:0007669"/>
    <property type="project" value="UniProtKB-KW"/>
</dbReference>
<feature type="binding site" evidence="6">
    <location>
        <position position="82"/>
    </location>
    <ligand>
        <name>[4Fe-4S] cluster</name>
        <dbReference type="ChEBI" id="CHEBI:49883"/>
        <note>4Fe-4S-S-AdoMet</note>
    </ligand>
</feature>
<evidence type="ECO:0000256" key="3">
    <source>
        <dbReference type="ARBA" id="ARBA00022723"/>
    </source>
</evidence>
<keyword evidence="2 6" id="KW-0949">S-adenosyl-L-methionine</keyword>
<dbReference type="PANTHER" id="PTHR30352">
    <property type="entry name" value="PYRUVATE FORMATE-LYASE-ACTIVATING ENZYME"/>
    <property type="match status" value="1"/>
</dbReference>
<protein>
    <submittedName>
        <fullName evidence="8">Pyruvate formate lyase activating enzyme</fullName>
    </submittedName>
</protein>
<dbReference type="PIRSF" id="PIRSF004869">
    <property type="entry name" value="PflX_prd"/>
    <property type="match status" value="1"/>
</dbReference>
<feature type="binding site" evidence="6">
    <location>
        <position position="89"/>
    </location>
    <ligand>
        <name>[4Fe-4S] cluster</name>
        <dbReference type="ChEBI" id="CHEBI:49883"/>
        <note>4Fe-4S-S-AdoMet</note>
    </ligand>
</feature>
<sequence length="336" mass="37316">MQEAMLYSQLDADRVRCRLCSHHCTLTDGQLGVCGVRENRDGRLYSLVYGRSVATNVDPIEKKPLFHLQPGSKSFSLATVGCNFRCRHCQNWQIAQYPQLQPGEIPGQALSPKTIVDQAMAAGCASIAYTYTEPTIFYEYAFDTAKLANTAGIKNIFVSNGYTSGEALRTIAPFLDAANIDLKSFSDDFYRKVCGARLQPVLDTIRLYRQLGIWIEVTTLIIPGYNDGDEELRQIAEFICSVGEDIPWHVSAFYPTHKLLDAPRTPAKTLQRARQIGFDAGLRYVYQGNIPGEGGENSYCHACGELLIERYGFSIQENRLKDGRCSCGAVFSGVSC</sequence>
<dbReference type="CDD" id="cd01335">
    <property type="entry name" value="Radical_SAM"/>
    <property type="match status" value="1"/>
</dbReference>
<keyword evidence="5 6" id="KW-0411">Iron-sulfur</keyword>
<keyword evidence="3 6" id="KW-0479">Metal-binding</keyword>
<dbReference type="Gene3D" id="3.20.20.70">
    <property type="entry name" value="Aldolase class I"/>
    <property type="match status" value="1"/>
</dbReference>
<dbReference type="Proteomes" id="UP000184171">
    <property type="component" value="Unassembled WGS sequence"/>
</dbReference>
<dbReference type="Pfam" id="PF04055">
    <property type="entry name" value="Radical_SAM"/>
    <property type="match status" value="1"/>
</dbReference>
<feature type="binding site" evidence="6">
    <location>
        <position position="86"/>
    </location>
    <ligand>
        <name>[4Fe-4S] cluster</name>
        <dbReference type="ChEBI" id="CHEBI:49883"/>
        <note>4Fe-4S-S-AdoMet</note>
    </ligand>
</feature>
<evidence type="ECO:0000313" key="8">
    <source>
        <dbReference type="EMBL" id="SHI90195.1"/>
    </source>
</evidence>
<dbReference type="InterPro" id="IPR016431">
    <property type="entry name" value="Pyrv-formate_lyase-activ_prd"/>
</dbReference>
<keyword evidence="4 6" id="KW-0408">Iron</keyword>
<evidence type="ECO:0000259" key="7">
    <source>
        <dbReference type="PROSITE" id="PS51918"/>
    </source>
</evidence>
<organism evidence="8 9">
    <name type="scientific">Malonomonas rubra DSM 5091</name>
    <dbReference type="NCBI Taxonomy" id="1122189"/>
    <lineage>
        <taxon>Bacteria</taxon>
        <taxon>Pseudomonadati</taxon>
        <taxon>Thermodesulfobacteriota</taxon>
        <taxon>Desulfuromonadia</taxon>
        <taxon>Desulfuromonadales</taxon>
        <taxon>Geopsychrobacteraceae</taxon>
        <taxon>Malonomonas</taxon>
    </lineage>
</organism>
<dbReference type="InterPro" id="IPR007197">
    <property type="entry name" value="rSAM"/>
</dbReference>
<comment type="cofactor">
    <cofactor evidence="6">
        <name>[4Fe-4S] cluster</name>
        <dbReference type="ChEBI" id="CHEBI:49883"/>
    </cofactor>
    <text evidence="6">Binds 1 [4Fe-4S] cluster. The cluster is coordinated with 3 cysteines and an exchangeable S-adenosyl-L-methionine.</text>
</comment>
<dbReference type="InterPro" id="IPR013785">
    <property type="entry name" value="Aldolase_TIM"/>
</dbReference>
<dbReference type="GO" id="GO:0016829">
    <property type="term" value="F:lyase activity"/>
    <property type="evidence" value="ECO:0007669"/>
    <property type="project" value="UniProtKB-KW"/>
</dbReference>
<proteinExistence type="predicted"/>
<reference evidence="8 9" key="1">
    <citation type="submission" date="2016-11" db="EMBL/GenBank/DDBJ databases">
        <authorList>
            <person name="Jaros S."/>
            <person name="Januszkiewicz K."/>
            <person name="Wedrychowicz H."/>
        </authorList>
    </citation>
    <scope>NUCLEOTIDE SEQUENCE [LARGE SCALE GENOMIC DNA]</scope>
    <source>
        <strain evidence="8 9">DSM 5091</strain>
    </source>
</reference>
<feature type="domain" description="Radical SAM core" evidence="7">
    <location>
        <begin position="67"/>
        <end position="283"/>
    </location>
</feature>
<evidence type="ECO:0000256" key="5">
    <source>
        <dbReference type="ARBA" id="ARBA00023014"/>
    </source>
</evidence>
<dbReference type="InterPro" id="IPR034457">
    <property type="entry name" value="Organic_radical-activating"/>
</dbReference>
<dbReference type="AlphaFoldDB" id="A0A1M6EXN9"/>
<evidence type="ECO:0000256" key="4">
    <source>
        <dbReference type="ARBA" id="ARBA00023004"/>
    </source>
</evidence>
<dbReference type="PANTHER" id="PTHR30352:SF5">
    <property type="entry name" value="PYRUVATE FORMATE-LYASE 1-ACTIVATING ENZYME"/>
    <property type="match status" value="1"/>
</dbReference>
<dbReference type="OrthoDB" id="9778883at2"/>
<dbReference type="NCBIfam" id="TIGR04337">
    <property type="entry name" value="AmmeMemoSam_rS"/>
    <property type="match status" value="1"/>
</dbReference>
<dbReference type="STRING" id="1122189.SAMN02745165_01075"/>